<evidence type="ECO:0000259" key="3">
    <source>
        <dbReference type="PROSITE" id="PS51186"/>
    </source>
</evidence>
<evidence type="ECO:0000313" key="4">
    <source>
        <dbReference type="EMBL" id="QKU22100.1"/>
    </source>
</evidence>
<dbReference type="Pfam" id="PF00583">
    <property type="entry name" value="Acetyltransf_1"/>
    <property type="match status" value="1"/>
</dbReference>
<dbReference type="InterPro" id="IPR050832">
    <property type="entry name" value="Bact_Acetyltransf"/>
</dbReference>
<organism evidence="4 5">
    <name type="scientific">Acinetobacter lwoffii</name>
    <dbReference type="NCBI Taxonomy" id="28090"/>
    <lineage>
        <taxon>Bacteria</taxon>
        <taxon>Pseudomonadati</taxon>
        <taxon>Pseudomonadota</taxon>
        <taxon>Gammaproteobacteria</taxon>
        <taxon>Moraxellales</taxon>
        <taxon>Moraxellaceae</taxon>
        <taxon>Acinetobacter</taxon>
    </lineage>
</organism>
<keyword evidence="1 4" id="KW-0808">Transferase</keyword>
<name>A0A6N1MXF3_ACILW</name>
<dbReference type="Proteomes" id="UP000509126">
    <property type="component" value="Chromosome"/>
</dbReference>
<dbReference type="PANTHER" id="PTHR43877">
    <property type="entry name" value="AMINOALKYLPHOSPHONATE N-ACETYLTRANSFERASE-RELATED-RELATED"/>
    <property type="match status" value="1"/>
</dbReference>
<gene>
    <name evidence="4" type="ORF">FOB19_12255</name>
</gene>
<dbReference type="Gene3D" id="3.40.630.30">
    <property type="match status" value="1"/>
</dbReference>
<dbReference type="InterPro" id="IPR000182">
    <property type="entry name" value="GNAT_dom"/>
</dbReference>
<keyword evidence="2" id="KW-0012">Acyltransferase</keyword>
<evidence type="ECO:0000313" key="5">
    <source>
        <dbReference type="Proteomes" id="UP000509126"/>
    </source>
</evidence>
<protein>
    <submittedName>
        <fullName evidence="4">GNAT family N-acetyltransferase</fullName>
    </submittedName>
</protein>
<dbReference type="SUPFAM" id="SSF55729">
    <property type="entry name" value="Acyl-CoA N-acyltransferases (Nat)"/>
    <property type="match status" value="1"/>
</dbReference>
<dbReference type="EMBL" id="CP054803">
    <property type="protein sequence ID" value="QKU22100.1"/>
    <property type="molecule type" value="Genomic_DNA"/>
</dbReference>
<dbReference type="InterPro" id="IPR016181">
    <property type="entry name" value="Acyl_CoA_acyltransferase"/>
</dbReference>
<feature type="domain" description="N-acetyltransferase" evidence="3">
    <location>
        <begin position="1"/>
        <end position="95"/>
    </location>
</feature>
<dbReference type="RefSeq" id="WP_168730745.1">
    <property type="nucleotide sequence ID" value="NZ_CP054803.1"/>
</dbReference>
<dbReference type="GO" id="GO:0016747">
    <property type="term" value="F:acyltransferase activity, transferring groups other than amino-acyl groups"/>
    <property type="evidence" value="ECO:0007669"/>
    <property type="project" value="InterPro"/>
</dbReference>
<dbReference type="AlphaFoldDB" id="A0A6N1MXF3"/>
<evidence type="ECO:0000256" key="1">
    <source>
        <dbReference type="ARBA" id="ARBA00022679"/>
    </source>
</evidence>
<proteinExistence type="predicted"/>
<reference evidence="4 5" key="1">
    <citation type="submission" date="2019-11" db="EMBL/GenBank/DDBJ databases">
        <title>FDA dAtabase for Regulatory Grade micrObial Sequences (FDA-ARGOS): Supporting development and validation of Infectious Disease Dx tests.</title>
        <authorList>
            <person name="Patel R."/>
            <person name="Rucinski S."/>
            <person name="Tallon L."/>
            <person name="Sadzewicz L."/>
            <person name="Vavikolanu K."/>
            <person name="Mehta A."/>
            <person name="Aluvathingal J."/>
            <person name="Nadendla S."/>
            <person name="Nandy P."/>
            <person name="Geyer C."/>
            <person name="Yan Y."/>
            <person name="Sichtig H."/>
        </authorList>
    </citation>
    <scope>NUCLEOTIDE SEQUENCE [LARGE SCALE GENOMIC DNA]</scope>
    <source>
        <strain evidence="4 5">FDAARGOS_557</strain>
    </source>
</reference>
<accession>A0A6N1MXF3</accession>
<dbReference type="CDD" id="cd04301">
    <property type="entry name" value="NAT_SF"/>
    <property type="match status" value="1"/>
</dbReference>
<sequence>MRATKANALHRAEIEKLMVHPKARQQGIAFTLLELVEQYAKQIGLSLLVLDTRTGDVSEQLYRKFGFEYAGLIPKFALSHTGSLEATTLFYKILK</sequence>
<evidence type="ECO:0000256" key="2">
    <source>
        <dbReference type="ARBA" id="ARBA00023315"/>
    </source>
</evidence>
<dbReference type="PROSITE" id="PS51186">
    <property type="entry name" value="GNAT"/>
    <property type="match status" value="1"/>
</dbReference>